<dbReference type="Gene3D" id="3.40.50.300">
    <property type="entry name" value="P-loop containing nucleotide triphosphate hydrolases"/>
    <property type="match status" value="3"/>
</dbReference>
<dbReference type="GO" id="GO:0000724">
    <property type="term" value="P:double-strand break repair via homologous recombination"/>
    <property type="evidence" value="ECO:0007669"/>
    <property type="project" value="UniProtKB-UniRule"/>
</dbReference>
<dbReference type="NCBIfam" id="TIGR01447">
    <property type="entry name" value="recD"/>
    <property type="match status" value="1"/>
</dbReference>
<organism evidence="13 14">
    <name type="scientific">Tahibacter soli</name>
    <dbReference type="NCBI Taxonomy" id="2983605"/>
    <lineage>
        <taxon>Bacteria</taxon>
        <taxon>Pseudomonadati</taxon>
        <taxon>Pseudomonadota</taxon>
        <taxon>Gammaproteobacteria</taxon>
        <taxon>Lysobacterales</taxon>
        <taxon>Rhodanobacteraceae</taxon>
        <taxon>Tahibacter</taxon>
    </lineage>
</organism>
<keyword evidence="14" id="KW-1185">Reference proteome</keyword>
<keyword evidence="10 11" id="KW-0413">Isomerase</keyword>
<evidence type="ECO:0000256" key="4">
    <source>
        <dbReference type="ARBA" id="ARBA00022801"/>
    </source>
</evidence>
<dbReference type="Proteomes" id="UP001139971">
    <property type="component" value="Unassembled WGS sequence"/>
</dbReference>
<keyword evidence="3 11" id="KW-0227">DNA damage</keyword>
<comment type="function">
    <text evidence="11">A helicase/nuclease that prepares dsDNA breaks (DSB) for recombinational DNA repair. Binds to DSBs and unwinds DNA via a highly rapid and processive ATP-dependent bidirectional helicase activity. Unwinds dsDNA until it encounters a Chi (crossover hotspot instigator) sequence from the 3' direction. Cuts ssDNA a few nucleotides 3' to the Chi site. The properties and activities of the enzyme are changed at Chi. The Chi-altered holoenzyme produces a long 3'-ssDNA overhang and facilitates RecA-binding to the ssDNA for homologous DNA recombination and repair. Holoenzyme degrades any linearized DNA that is unable to undergo homologous recombination. In the holoenzyme this subunit has ssDNA-dependent ATPase and 5'-3' helicase activity. When added to pre-assembled RecBC greatly stimulates nuclease activity and augments holoenzyme processivity. Negatively regulates the RecA-loading ability of RecBCD.</text>
</comment>
<evidence type="ECO:0000256" key="2">
    <source>
        <dbReference type="ARBA" id="ARBA00022741"/>
    </source>
</evidence>
<keyword evidence="5 11" id="KW-0347">Helicase</keyword>
<dbReference type="InterPro" id="IPR003593">
    <property type="entry name" value="AAA+_ATPase"/>
</dbReference>
<dbReference type="InterPro" id="IPR050534">
    <property type="entry name" value="Coronavir_polyprotein_1ab"/>
</dbReference>
<evidence type="ECO:0000256" key="10">
    <source>
        <dbReference type="ARBA" id="ARBA00023235"/>
    </source>
</evidence>
<evidence type="ECO:0000313" key="13">
    <source>
        <dbReference type="EMBL" id="MDC8013225.1"/>
    </source>
</evidence>
<dbReference type="EMBL" id="JAOVZO020000017">
    <property type="protein sequence ID" value="MDC8013225.1"/>
    <property type="molecule type" value="Genomic_DNA"/>
</dbReference>
<keyword evidence="8 11" id="KW-0238">DNA-binding</keyword>
<evidence type="ECO:0000259" key="12">
    <source>
        <dbReference type="SMART" id="SM00382"/>
    </source>
</evidence>
<comment type="caution">
    <text evidence="13">The sequence shown here is derived from an EMBL/GenBank/DDBJ whole genome shotgun (WGS) entry which is preliminary data.</text>
</comment>
<keyword evidence="6 11" id="KW-0269">Exonuclease</keyword>
<keyword evidence="9 11" id="KW-0234">DNA repair</keyword>
<dbReference type="AlphaFoldDB" id="A0A9X3YL34"/>
<evidence type="ECO:0000256" key="5">
    <source>
        <dbReference type="ARBA" id="ARBA00022806"/>
    </source>
</evidence>
<evidence type="ECO:0000256" key="7">
    <source>
        <dbReference type="ARBA" id="ARBA00022840"/>
    </source>
</evidence>
<proteinExistence type="inferred from homology"/>
<keyword evidence="1 11" id="KW-0540">Nuclease</keyword>
<evidence type="ECO:0000256" key="8">
    <source>
        <dbReference type="ARBA" id="ARBA00023125"/>
    </source>
</evidence>
<comment type="catalytic activity">
    <reaction evidence="11">
        <text>ATP + H2O = ADP + phosphate + H(+)</text>
        <dbReference type="Rhea" id="RHEA:13065"/>
        <dbReference type="ChEBI" id="CHEBI:15377"/>
        <dbReference type="ChEBI" id="CHEBI:15378"/>
        <dbReference type="ChEBI" id="CHEBI:30616"/>
        <dbReference type="ChEBI" id="CHEBI:43474"/>
        <dbReference type="ChEBI" id="CHEBI:456216"/>
        <dbReference type="EC" id="5.6.2.3"/>
    </reaction>
</comment>
<dbReference type="SUPFAM" id="SSF52540">
    <property type="entry name" value="P-loop containing nucleoside triphosphate hydrolases"/>
    <property type="match status" value="2"/>
</dbReference>
<reference evidence="13" key="1">
    <citation type="submission" date="2023-02" db="EMBL/GenBank/DDBJ databases">
        <title>Tahibacter soli sp. nov. isolated from soil.</title>
        <authorList>
            <person name="Baek J.H."/>
            <person name="Lee J.K."/>
            <person name="Choi D.G."/>
            <person name="Jeon C.O."/>
        </authorList>
    </citation>
    <scope>NUCLEOTIDE SEQUENCE</scope>
    <source>
        <strain evidence="13">BL</strain>
    </source>
</reference>
<protein>
    <recommendedName>
        <fullName evidence="11">RecBCD enzyme subunit RecD</fullName>
        <ecNumber evidence="11">5.6.2.3</ecNumber>
    </recommendedName>
    <alternativeName>
        <fullName evidence="11">DNA 5'-3' helicase subunit RecD</fullName>
    </alternativeName>
    <alternativeName>
        <fullName evidence="11">Exonuclease V subunit RecD</fullName>
        <shortName evidence="11">ExoV subunit RecD</shortName>
    </alternativeName>
    <alternativeName>
        <fullName evidence="11">Helicase/nuclease RecBCD subunit RecD</fullName>
    </alternativeName>
</protein>
<dbReference type="Pfam" id="PF13245">
    <property type="entry name" value="AAA_19"/>
    <property type="match status" value="1"/>
</dbReference>
<dbReference type="Gene3D" id="1.10.10.1020">
    <property type="entry name" value="RecBCD complex, subunit RecD, N-terminal domain"/>
    <property type="match status" value="1"/>
</dbReference>
<dbReference type="CDD" id="cd18809">
    <property type="entry name" value="SF1_C_RecD"/>
    <property type="match status" value="1"/>
</dbReference>
<dbReference type="GO" id="GO:0017116">
    <property type="term" value="F:single-stranded DNA helicase activity"/>
    <property type="evidence" value="ECO:0007669"/>
    <property type="project" value="TreeGrafter"/>
</dbReference>
<dbReference type="InterPro" id="IPR041851">
    <property type="entry name" value="RecD_N_sf"/>
</dbReference>
<comment type="similarity">
    <text evidence="11">Belongs to the RecD family.</text>
</comment>
<dbReference type="CDD" id="cd17933">
    <property type="entry name" value="DEXSc_RecD-like"/>
    <property type="match status" value="1"/>
</dbReference>
<keyword evidence="2 11" id="KW-0547">Nucleotide-binding</keyword>
<dbReference type="Pfam" id="PF21185">
    <property type="entry name" value="RecD_N"/>
    <property type="match status" value="1"/>
</dbReference>
<name>A0A9X3YL34_9GAMM</name>
<evidence type="ECO:0000313" key="14">
    <source>
        <dbReference type="Proteomes" id="UP001139971"/>
    </source>
</evidence>
<evidence type="ECO:0000256" key="11">
    <source>
        <dbReference type="HAMAP-Rule" id="MF_01487"/>
    </source>
</evidence>
<dbReference type="GO" id="GO:0003677">
    <property type="term" value="F:DNA binding"/>
    <property type="evidence" value="ECO:0007669"/>
    <property type="project" value="UniProtKB-UniRule"/>
</dbReference>
<sequence>MAADAIARELDRAVANDDLRALDRAFALFLAELDPAASPALLLAAALCSRALGTGHPCLDLADPDIAELREKWRGFAPELGDVETWRAHLAAAPLVAGDDAPLVVADTRVYLRRYYDYERSVAAAITARVARPPSPPEGLAHELDRLFGPARAGVIDWQKIACALAARGAFAVITGGPGTGKTTTVVKLLGLLQTLALRDETRTRLRIRLAAPTGKAAARLNESIAQQIDRLDVDAAVKEAIPAEVSTLHRLLGSRPDTRRFRHHRGNPLHLDVLVIDEASMVDLELMSAVLDALPDAARLVLLGDKDQLASVEAGAVLGDLCRHAAGGGYDAATVAWLAEVCGEDVSAYAATGTPRALDRHIAMLRTSHRFGGDSAIGKLALAVNRGDAAAVRAAFAAGGDVARLEAATRPDVAAARLAVPPRDATSRQLGLFDAAPAEPGYRHYLDVLARARPAERAEPDAWQRWAGDVLAARNAFQLLCAVRHGDAGVVGVNDALAQALVEAGLVAAGHEWYEGRPVMLTRNDYGLGLMNGDLGVALRVPDDAGRTRLLVAFAVTDAQGRRRLRFVAPSRLDAVETVYAMTVHKSQGSEFEHVALVLPVDDAGVVTRELMYTAVTRARRRFSLIADAAVVDGVVQRVVRRSSGLAAEWS</sequence>
<dbReference type="InterPro" id="IPR027785">
    <property type="entry name" value="UvrD-like_helicase_C"/>
</dbReference>
<keyword evidence="7 11" id="KW-0067">ATP-binding</keyword>
<dbReference type="GO" id="GO:0009338">
    <property type="term" value="C:exodeoxyribonuclease V complex"/>
    <property type="evidence" value="ECO:0007669"/>
    <property type="project" value="InterPro"/>
</dbReference>
<dbReference type="GO" id="GO:0005524">
    <property type="term" value="F:ATP binding"/>
    <property type="evidence" value="ECO:0007669"/>
    <property type="project" value="UniProtKB-UniRule"/>
</dbReference>
<dbReference type="PANTHER" id="PTHR43788">
    <property type="entry name" value="DNA2/NAM7 HELICASE FAMILY MEMBER"/>
    <property type="match status" value="1"/>
</dbReference>
<evidence type="ECO:0000256" key="1">
    <source>
        <dbReference type="ARBA" id="ARBA00022722"/>
    </source>
</evidence>
<comment type="subunit">
    <text evidence="11">Heterotrimer of RecB, RecC and RecD. All subunits contribute to DNA-binding.</text>
</comment>
<dbReference type="RefSeq" id="WP_263545437.1">
    <property type="nucleotide sequence ID" value="NZ_JAOVZO020000017.1"/>
</dbReference>
<feature type="binding site" evidence="11">
    <location>
        <begin position="176"/>
        <end position="183"/>
    </location>
    <ligand>
        <name>ATP</name>
        <dbReference type="ChEBI" id="CHEBI:30616"/>
    </ligand>
</feature>
<comment type="miscellaneous">
    <text evidence="11">In the RecBCD complex, RecB has a slow 3'-5' helicase, an exonuclease activity and loads RecA onto ssDNA, RecD has a fast 5'-3' helicase activity, while RecC stimulates the ATPase and processivity of the RecB helicase and contributes to recognition of the Chi site.</text>
</comment>
<gene>
    <name evidence="11 13" type="primary">recD</name>
    <name evidence="13" type="ORF">OD750_011815</name>
</gene>
<evidence type="ECO:0000256" key="9">
    <source>
        <dbReference type="ARBA" id="ARBA00023204"/>
    </source>
</evidence>
<keyword evidence="4 11" id="KW-0378">Hydrolase</keyword>
<dbReference type="HAMAP" id="MF_01487">
    <property type="entry name" value="RecD"/>
    <property type="match status" value="1"/>
</dbReference>
<feature type="domain" description="AAA+ ATPase" evidence="12">
    <location>
        <begin position="168"/>
        <end position="379"/>
    </location>
</feature>
<accession>A0A9X3YL34</accession>
<dbReference type="PANTHER" id="PTHR43788:SF6">
    <property type="entry name" value="DNA HELICASE B"/>
    <property type="match status" value="1"/>
</dbReference>
<dbReference type="GO" id="GO:0043139">
    <property type="term" value="F:5'-3' DNA helicase activity"/>
    <property type="evidence" value="ECO:0007669"/>
    <property type="project" value="UniProtKB-UniRule"/>
</dbReference>
<dbReference type="Pfam" id="PF13538">
    <property type="entry name" value="UvrD_C_2"/>
    <property type="match status" value="1"/>
</dbReference>
<dbReference type="GO" id="GO:0008854">
    <property type="term" value="F:exodeoxyribonuclease V activity"/>
    <property type="evidence" value="ECO:0007669"/>
    <property type="project" value="InterPro"/>
</dbReference>
<dbReference type="InterPro" id="IPR006344">
    <property type="entry name" value="RecD"/>
</dbReference>
<dbReference type="InterPro" id="IPR049550">
    <property type="entry name" value="RecD_N"/>
</dbReference>
<dbReference type="EC" id="5.6.2.3" evidence="11"/>
<evidence type="ECO:0000256" key="6">
    <source>
        <dbReference type="ARBA" id="ARBA00022839"/>
    </source>
</evidence>
<dbReference type="InterPro" id="IPR027417">
    <property type="entry name" value="P-loop_NTPase"/>
</dbReference>
<dbReference type="SMART" id="SM00382">
    <property type="entry name" value="AAA"/>
    <property type="match status" value="1"/>
</dbReference>
<evidence type="ECO:0000256" key="3">
    <source>
        <dbReference type="ARBA" id="ARBA00022763"/>
    </source>
</evidence>